<dbReference type="KEGG" id="aqt:FN924_08220"/>
<dbReference type="AlphaFoldDB" id="A0A516KFI2"/>
<dbReference type="InterPro" id="IPR021297">
    <property type="entry name" value="YlqD"/>
</dbReference>
<evidence type="ECO:0000313" key="1">
    <source>
        <dbReference type="EMBL" id="QDP40153.1"/>
    </source>
</evidence>
<organism evidence="1 2">
    <name type="scientific">Radiobacillus deserti</name>
    <dbReference type="NCBI Taxonomy" id="2594883"/>
    <lineage>
        <taxon>Bacteria</taxon>
        <taxon>Bacillati</taxon>
        <taxon>Bacillota</taxon>
        <taxon>Bacilli</taxon>
        <taxon>Bacillales</taxon>
        <taxon>Bacillaceae</taxon>
        <taxon>Radiobacillus</taxon>
    </lineage>
</organism>
<dbReference type="Gene3D" id="6.10.140.1110">
    <property type="match status" value="1"/>
</dbReference>
<name>A0A516KFI2_9BACI</name>
<dbReference type="EMBL" id="CP041666">
    <property type="protein sequence ID" value="QDP40153.1"/>
    <property type="molecule type" value="Genomic_DNA"/>
</dbReference>
<protein>
    <recommendedName>
        <fullName evidence="3">YlqD protein</fullName>
    </recommendedName>
</protein>
<gene>
    <name evidence="1" type="ORF">FN924_08220</name>
</gene>
<evidence type="ECO:0008006" key="3">
    <source>
        <dbReference type="Google" id="ProtNLM"/>
    </source>
</evidence>
<keyword evidence="2" id="KW-1185">Reference proteome</keyword>
<dbReference type="RefSeq" id="WP_143893451.1">
    <property type="nucleotide sequence ID" value="NZ_CP041666.1"/>
</dbReference>
<proteinExistence type="predicted"/>
<accession>A0A516KFI2</accession>
<sequence>MQIIRKIPVKQVLTESSKETLHNQFISHQKQLEQECQQLKFEQRKLLSKKGISREEVTKRFQQEITKRTDKLKWIEFQLDQLETLPLGSELTEGEVESLVEVEVGSNWEELFGEQAIIVKDGTVIQIR</sequence>
<dbReference type="Pfam" id="PF11068">
    <property type="entry name" value="YlqD"/>
    <property type="match status" value="1"/>
</dbReference>
<evidence type="ECO:0000313" key="2">
    <source>
        <dbReference type="Proteomes" id="UP000315215"/>
    </source>
</evidence>
<reference evidence="1 2" key="1">
    <citation type="submission" date="2019-07" db="EMBL/GenBank/DDBJ databases">
        <authorList>
            <person name="Li J."/>
        </authorList>
    </citation>
    <scope>NUCLEOTIDE SEQUENCE [LARGE SCALE GENOMIC DNA]</scope>
    <source>
        <strain evidence="1 2">TKL69</strain>
    </source>
</reference>
<dbReference type="Proteomes" id="UP000315215">
    <property type="component" value="Chromosome"/>
</dbReference>
<dbReference type="OrthoDB" id="2375961at2"/>